<dbReference type="Proteomes" id="UP000225215">
    <property type="component" value="Segment"/>
</dbReference>
<reference evidence="1 2" key="1">
    <citation type="journal article" date="2017" name="Sci. Rep.">
        <title>Characterization and diversity of phages infecting Aeromonas salmonicida subsp. salmonicida.</title>
        <authorList>
            <person name="Vincent A.T."/>
            <person name="Paquet V.E."/>
            <person name="Bernatchez A."/>
            <person name="Tremblay D.M."/>
            <person name="Moineau S."/>
            <person name="Charette S.J."/>
        </authorList>
    </citation>
    <scope>NUCLEOTIDE SEQUENCE [LARGE SCALE GENOMIC DNA]</scope>
</reference>
<proteinExistence type="predicted"/>
<sequence length="89" mass="10494">MKFRFKSEESLNQFITTLEQEKAIFSNYPQNTENTQTVIDLFSHIRLDVFEGELLGSDLIGVNDEFPFDDNDSFIMFEDEINEYLEIVQ</sequence>
<dbReference type="EMBL" id="KY290955">
    <property type="protein sequence ID" value="APU01661.1"/>
    <property type="molecule type" value="Genomic_DNA"/>
</dbReference>
<accession>A0A219YCC7</accession>
<protein>
    <submittedName>
        <fullName evidence="1">Uncharacterized protein</fullName>
    </submittedName>
</protein>
<name>A0A219YCC7_9CAUD</name>
<evidence type="ECO:0000313" key="2">
    <source>
        <dbReference type="Proteomes" id="UP000225215"/>
    </source>
</evidence>
<organism evidence="1 2">
    <name type="scientific">Aeromonas phage 65.2</name>
    <dbReference type="NCBI Taxonomy" id="1932896"/>
    <lineage>
        <taxon>Viruses</taxon>
        <taxon>Duplodnaviria</taxon>
        <taxon>Heunggongvirae</taxon>
        <taxon>Uroviricota</taxon>
        <taxon>Caudoviricetes</taxon>
        <taxon>Pantevenvirales</taxon>
        <taxon>Straboviridae</taxon>
        <taxon>Emmerichvirinae</taxon>
        <taxon>Ishigurovirus</taxon>
        <taxon>Ishigurovirus osborne</taxon>
    </lineage>
</organism>
<evidence type="ECO:0000313" key="1">
    <source>
        <dbReference type="EMBL" id="APU01661.1"/>
    </source>
</evidence>